<dbReference type="GO" id="GO:0004401">
    <property type="term" value="F:histidinol-phosphatase activity"/>
    <property type="evidence" value="ECO:0007669"/>
    <property type="project" value="UniProtKB-EC"/>
</dbReference>
<dbReference type="AlphaFoldDB" id="Q01UD3"/>
<proteinExistence type="predicted"/>
<dbReference type="Gene3D" id="3.40.190.80">
    <property type="match status" value="1"/>
</dbReference>
<dbReference type="eggNOG" id="COG0483">
    <property type="taxonomic scope" value="Bacteria"/>
</dbReference>
<reference evidence="6" key="1">
    <citation type="submission" date="2006-10" db="EMBL/GenBank/DDBJ databases">
        <title>Complete sequence of Solibacter usitatus Ellin6076.</title>
        <authorList>
            <consortium name="US DOE Joint Genome Institute"/>
            <person name="Copeland A."/>
            <person name="Lucas S."/>
            <person name="Lapidus A."/>
            <person name="Barry K."/>
            <person name="Detter J.C."/>
            <person name="Glavina del Rio T."/>
            <person name="Hammon N."/>
            <person name="Israni S."/>
            <person name="Dalin E."/>
            <person name="Tice H."/>
            <person name="Pitluck S."/>
            <person name="Thompson L.S."/>
            <person name="Brettin T."/>
            <person name="Bruce D."/>
            <person name="Han C."/>
            <person name="Tapia R."/>
            <person name="Gilna P."/>
            <person name="Schmutz J."/>
            <person name="Larimer F."/>
            <person name="Land M."/>
            <person name="Hauser L."/>
            <person name="Kyrpides N."/>
            <person name="Mikhailova N."/>
            <person name="Janssen P.H."/>
            <person name="Kuske C.R."/>
            <person name="Richardson P."/>
        </authorList>
    </citation>
    <scope>NUCLEOTIDE SEQUENCE</scope>
    <source>
        <strain evidence="6">Ellin6076</strain>
    </source>
</reference>
<keyword evidence="4 5" id="KW-0460">Magnesium</keyword>
<dbReference type="EC" id="3.1.3.15" evidence="6"/>
<sequence>MVNRTNYERELEFARRLASAAGENARRIRAGGVAAESKADTSPVTIADRENERLVREAIEREFPADGILGEEGASKAGTSGRRWVVDPIDGTRDFIRGNRFWCVLIALEDEGEPVVGVAHFPMLEETYWAVRDGGSYLNGERLRVSSAESISACVFSPNGLHQVEARPYLPQVVEFMQRSWAVRSFGGPLDACLLAAGKVEIWFEPKLEVWDLAALKLIIEEAGGDFFALDGSRRIDRGTVIACPPGVSVPVLEVFGLIPA</sequence>
<feature type="binding site" evidence="5">
    <location>
        <position position="71"/>
    </location>
    <ligand>
        <name>Mg(2+)</name>
        <dbReference type="ChEBI" id="CHEBI:18420"/>
        <label>1</label>
        <note>catalytic</note>
    </ligand>
</feature>
<feature type="binding site" evidence="5">
    <location>
        <position position="212"/>
    </location>
    <ligand>
        <name>Mg(2+)</name>
        <dbReference type="ChEBI" id="CHEBI:18420"/>
        <label>1</label>
        <note>catalytic</note>
    </ligand>
</feature>
<dbReference type="GO" id="GO:0007165">
    <property type="term" value="P:signal transduction"/>
    <property type="evidence" value="ECO:0007669"/>
    <property type="project" value="TreeGrafter"/>
</dbReference>
<dbReference type="GO" id="GO:0006020">
    <property type="term" value="P:inositol metabolic process"/>
    <property type="evidence" value="ECO:0007669"/>
    <property type="project" value="TreeGrafter"/>
</dbReference>
<dbReference type="GO" id="GO:0008934">
    <property type="term" value="F:inositol monophosphate 1-phosphatase activity"/>
    <property type="evidence" value="ECO:0007669"/>
    <property type="project" value="TreeGrafter"/>
</dbReference>
<dbReference type="HOGENOM" id="CLU_044118_4_0_0"/>
<comment type="cofactor">
    <cofactor evidence="1 5">
        <name>Mg(2+)</name>
        <dbReference type="ChEBI" id="CHEBI:18420"/>
    </cofactor>
</comment>
<gene>
    <name evidence="6" type="ordered locus">Acid_5790</name>
</gene>
<evidence type="ECO:0000256" key="3">
    <source>
        <dbReference type="ARBA" id="ARBA00022801"/>
    </source>
</evidence>
<dbReference type="KEGG" id="sus:Acid_5790"/>
<feature type="binding site" evidence="5">
    <location>
        <position position="90"/>
    </location>
    <ligand>
        <name>Mg(2+)</name>
        <dbReference type="ChEBI" id="CHEBI:18420"/>
        <label>2</label>
    </ligand>
</feature>
<dbReference type="STRING" id="234267.Acid_5790"/>
<name>Q01UD3_SOLUE</name>
<dbReference type="InterPro" id="IPR000760">
    <property type="entry name" value="Inositol_monophosphatase-like"/>
</dbReference>
<dbReference type="PRINTS" id="PR00377">
    <property type="entry name" value="IMPHPHTASES"/>
</dbReference>
<dbReference type="Pfam" id="PF00459">
    <property type="entry name" value="Inositol_P"/>
    <property type="match status" value="1"/>
</dbReference>
<dbReference type="FunFam" id="3.30.540.10:FF:000003">
    <property type="entry name" value="Inositol-1-monophosphatase"/>
    <property type="match status" value="1"/>
</dbReference>
<dbReference type="PANTHER" id="PTHR20854:SF4">
    <property type="entry name" value="INOSITOL-1-MONOPHOSPHATASE-RELATED"/>
    <property type="match status" value="1"/>
</dbReference>
<dbReference type="Gene3D" id="3.30.540.10">
    <property type="entry name" value="Fructose-1,6-Bisphosphatase, subunit A, domain 1"/>
    <property type="match status" value="1"/>
</dbReference>
<dbReference type="InterPro" id="IPR020583">
    <property type="entry name" value="Inositol_monoP_metal-BS"/>
</dbReference>
<evidence type="ECO:0000256" key="5">
    <source>
        <dbReference type="PIRSR" id="PIRSR600760-2"/>
    </source>
</evidence>
<evidence type="ECO:0000313" key="6">
    <source>
        <dbReference type="EMBL" id="ABJ86737.1"/>
    </source>
</evidence>
<evidence type="ECO:0000256" key="2">
    <source>
        <dbReference type="ARBA" id="ARBA00022723"/>
    </source>
</evidence>
<evidence type="ECO:0000256" key="1">
    <source>
        <dbReference type="ARBA" id="ARBA00001946"/>
    </source>
</evidence>
<dbReference type="PANTHER" id="PTHR20854">
    <property type="entry name" value="INOSITOL MONOPHOSPHATASE"/>
    <property type="match status" value="1"/>
</dbReference>
<accession>Q01UD3</accession>
<keyword evidence="3 6" id="KW-0378">Hydrolase</keyword>
<dbReference type="PROSITE" id="PS00629">
    <property type="entry name" value="IMP_1"/>
    <property type="match status" value="1"/>
</dbReference>
<dbReference type="SUPFAM" id="SSF56655">
    <property type="entry name" value="Carbohydrate phosphatase"/>
    <property type="match status" value="1"/>
</dbReference>
<feature type="binding site" evidence="5">
    <location>
        <position position="87"/>
    </location>
    <ligand>
        <name>Mg(2+)</name>
        <dbReference type="ChEBI" id="CHEBI:18420"/>
        <label>1</label>
        <note>catalytic</note>
    </ligand>
</feature>
<organism evidence="6">
    <name type="scientific">Solibacter usitatus (strain Ellin6076)</name>
    <dbReference type="NCBI Taxonomy" id="234267"/>
    <lineage>
        <taxon>Bacteria</taxon>
        <taxon>Pseudomonadati</taxon>
        <taxon>Acidobacteriota</taxon>
        <taxon>Terriglobia</taxon>
        <taxon>Bryobacterales</taxon>
        <taxon>Solibacteraceae</taxon>
        <taxon>Candidatus Solibacter</taxon>
    </lineage>
</organism>
<keyword evidence="2 5" id="KW-0479">Metal-binding</keyword>
<evidence type="ECO:0000256" key="4">
    <source>
        <dbReference type="ARBA" id="ARBA00022842"/>
    </source>
</evidence>
<dbReference type="InParanoid" id="Q01UD3"/>
<feature type="binding site" evidence="5">
    <location>
        <position position="89"/>
    </location>
    <ligand>
        <name>Mg(2+)</name>
        <dbReference type="ChEBI" id="CHEBI:18420"/>
        <label>1</label>
        <note>catalytic</note>
    </ligand>
</feature>
<dbReference type="EMBL" id="CP000473">
    <property type="protein sequence ID" value="ABJ86737.1"/>
    <property type="molecule type" value="Genomic_DNA"/>
</dbReference>
<protein>
    <submittedName>
        <fullName evidence="6">Histidinol-phosphate phosphatase</fullName>
        <ecNumber evidence="6">3.1.3.15</ecNumber>
    </submittedName>
</protein>
<dbReference type="OrthoDB" id="9772456at2"/>
<dbReference type="GO" id="GO:0046872">
    <property type="term" value="F:metal ion binding"/>
    <property type="evidence" value="ECO:0007669"/>
    <property type="project" value="UniProtKB-KW"/>
</dbReference>